<evidence type="ECO:0000313" key="8">
    <source>
        <dbReference type="EMBL" id="VVC45943.1"/>
    </source>
</evidence>
<dbReference type="AlphaFoldDB" id="A0A5E4NMA8"/>
<dbReference type="FunFam" id="3.40.630.30:FF:000043">
    <property type="entry name" value="Glucosamine 6-phosphate N-acetyltransferase"/>
    <property type="match status" value="1"/>
</dbReference>
<dbReference type="PROSITE" id="PS51186">
    <property type="entry name" value="GNAT"/>
    <property type="match status" value="1"/>
</dbReference>
<evidence type="ECO:0000256" key="2">
    <source>
        <dbReference type="ARBA" id="ARBA00006048"/>
    </source>
</evidence>
<evidence type="ECO:0000256" key="3">
    <source>
        <dbReference type="ARBA" id="ARBA00022679"/>
    </source>
</evidence>
<protein>
    <recommendedName>
        <fullName evidence="6">Glucosamine 6-phosphate N-acetyltransferase</fullName>
        <ecNumber evidence="6">2.3.1.4</ecNumber>
    </recommendedName>
</protein>
<dbReference type="Pfam" id="PF00583">
    <property type="entry name" value="Acetyltransf_1"/>
    <property type="match status" value="1"/>
</dbReference>
<dbReference type="CDD" id="cd04301">
    <property type="entry name" value="NAT_SF"/>
    <property type="match status" value="1"/>
</dbReference>
<gene>
    <name evidence="8" type="ORF">CINCED_3A006293</name>
</gene>
<organism evidence="8 9">
    <name type="scientific">Cinara cedri</name>
    <dbReference type="NCBI Taxonomy" id="506608"/>
    <lineage>
        <taxon>Eukaryota</taxon>
        <taxon>Metazoa</taxon>
        <taxon>Ecdysozoa</taxon>
        <taxon>Arthropoda</taxon>
        <taxon>Hexapoda</taxon>
        <taxon>Insecta</taxon>
        <taxon>Pterygota</taxon>
        <taxon>Neoptera</taxon>
        <taxon>Paraneoptera</taxon>
        <taxon>Hemiptera</taxon>
        <taxon>Sternorrhyncha</taxon>
        <taxon>Aphidomorpha</taxon>
        <taxon>Aphidoidea</taxon>
        <taxon>Aphididae</taxon>
        <taxon>Lachninae</taxon>
        <taxon>Cinara</taxon>
    </lineage>
</organism>
<dbReference type="InterPro" id="IPR016181">
    <property type="entry name" value="Acyl_CoA_acyltransferase"/>
</dbReference>
<evidence type="ECO:0000256" key="5">
    <source>
        <dbReference type="ARBA" id="ARBA00048964"/>
    </source>
</evidence>
<dbReference type="PANTHER" id="PTHR13355:SF11">
    <property type="entry name" value="GLUCOSAMINE 6-PHOSPHATE N-ACETYLTRANSFERASE"/>
    <property type="match status" value="1"/>
</dbReference>
<dbReference type="EC" id="2.3.1.4" evidence="6"/>
<feature type="domain" description="N-acetyltransferase" evidence="7">
    <location>
        <begin position="34"/>
        <end position="182"/>
    </location>
</feature>
<keyword evidence="4 6" id="KW-0012">Acyltransferase</keyword>
<comment type="pathway">
    <text evidence="1 6">Nucleotide-sugar biosynthesis; UDP-N-acetyl-alpha-D-glucosamine biosynthesis; N-acetyl-alpha-D-glucosamine 1-phosphate from alpha-D-glucosamine 6-phosphate (route I): step 1/2.</text>
</comment>
<dbReference type="EMBL" id="CABPRJ010002422">
    <property type="protein sequence ID" value="VVC45943.1"/>
    <property type="molecule type" value="Genomic_DNA"/>
</dbReference>
<comment type="catalytic activity">
    <reaction evidence="5 6">
        <text>D-glucosamine 6-phosphate + acetyl-CoA = N-acetyl-D-glucosamine 6-phosphate + CoA + H(+)</text>
        <dbReference type="Rhea" id="RHEA:10292"/>
        <dbReference type="ChEBI" id="CHEBI:15378"/>
        <dbReference type="ChEBI" id="CHEBI:57287"/>
        <dbReference type="ChEBI" id="CHEBI:57288"/>
        <dbReference type="ChEBI" id="CHEBI:57513"/>
        <dbReference type="ChEBI" id="CHEBI:58725"/>
        <dbReference type="EC" id="2.3.1.4"/>
    </reaction>
</comment>
<evidence type="ECO:0000256" key="6">
    <source>
        <dbReference type="RuleBase" id="RU365086"/>
    </source>
</evidence>
<proteinExistence type="inferred from homology"/>
<dbReference type="GO" id="GO:0006048">
    <property type="term" value="P:UDP-N-acetylglucosamine biosynthetic process"/>
    <property type="evidence" value="ECO:0007669"/>
    <property type="project" value="UniProtKB-UniRule"/>
</dbReference>
<sequence>MAEMALENSIFDPELLKNSYTDELIMGMKDFYKFKLRPLCATDMNKRYVELLSQLTSTGHITEQMFLNKFYEMKNNVGTYYITVIEDTQINVIVASGSLVLEKKFIHSCGQRGRIEDVIVDDLYRGKGFGKLIVQNLIALSRILNCYKISLECKDTNVNWYSSMGFITEHGNSNFMQMRHDE</sequence>
<dbReference type="GO" id="GO:0004343">
    <property type="term" value="F:glucosamine 6-phosphate N-acetyltransferase activity"/>
    <property type="evidence" value="ECO:0007669"/>
    <property type="project" value="UniProtKB-UniRule"/>
</dbReference>
<comment type="similarity">
    <text evidence="2 6">Belongs to the acetyltransferase family. GNA1 subfamily.</text>
</comment>
<keyword evidence="9" id="KW-1185">Reference proteome</keyword>
<dbReference type="UniPathway" id="UPA00113">
    <property type="reaction ID" value="UER00529"/>
</dbReference>
<name>A0A5E4NMA8_9HEMI</name>
<dbReference type="Gene3D" id="3.40.630.30">
    <property type="match status" value="1"/>
</dbReference>
<evidence type="ECO:0000313" key="9">
    <source>
        <dbReference type="Proteomes" id="UP000325440"/>
    </source>
</evidence>
<dbReference type="OrthoDB" id="10039976at2759"/>
<keyword evidence="3 6" id="KW-0808">Transferase</keyword>
<dbReference type="Proteomes" id="UP000325440">
    <property type="component" value="Unassembled WGS sequence"/>
</dbReference>
<evidence type="ECO:0000259" key="7">
    <source>
        <dbReference type="PROSITE" id="PS51186"/>
    </source>
</evidence>
<evidence type="ECO:0000256" key="4">
    <source>
        <dbReference type="ARBA" id="ARBA00023315"/>
    </source>
</evidence>
<evidence type="ECO:0000256" key="1">
    <source>
        <dbReference type="ARBA" id="ARBA00004832"/>
    </source>
</evidence>
<dbReference type="InterPro" id="IPR000182">
    <property type="entry name" value="GNAT_dom"/>
</dbReference>
<accession>A0A5E4NMA8</accession>
<reference evidence="8 9" key="1">
    <citation type="submission" date="2019-08" db="EMBL/GenBank/DDBJ databases">
        <authorList>
            <person name="Alioto T."/>
            <person name="Alioto T."/>
            <person name="Gomez Garrido J."/>
        </authorList>
    </citation>
    <scope>NUCLEOTIDE SEQUENCE [LARGE SCALE GENOMIC DNA]</scope>
</reference>
<dbReference type="SUPFAM" id="SSF55729">
    <property type="entry name" value="Acyl-CoA N-acyltransferases (Nat)"/>
    <property type="match status" value="1"/>
</dbReference>
<dbReference type="InterPro" id="IPR039143">
    <property type="entry name" value="GNPNAT1-like"/>
</dbReference>
<dbReference type="PANTHER" id="PTHR13355">
    <property type="entry name" value="GLUCOSAMINE 6-PHOSPHATE N-ACETYLTRANSFERASE"/>
    <property type="match status" value="1"/>
</dbReference>